<evidence type="ECO:0000256" key="3">
    <source>
        <dbReference type="ARBA" id="ARBA00022741"/>
    </source>
</evidence>
<dbReference type="Proteomes" id="UP001314181">
    <property type="component" value="Unassembled WGS sequence"/>
</dbReference>
<keyword evidence="1" id="KW-0813">Transport</keyword>
<evidence type="ECO:0000259" key="11">
    <source>
        <dbReference type="PROSITE" id="PS50893"/>
    </source>
</evidence>
<dbReference type="Pfam" id="PF00005">
    <property type="entry name" value="ABC_tran"/>
    <property type="match status" value="1"/>
</dbReference>
<keyword evidence="13" id="KW-1185">Reference proteome</keyword>
<evidence type="ECO:0000256" key="10">
    <source>
        <dbReference type="ARBA" id="ARBA00024725"/>
    </source>
</evidence>
<dbReference type="PANTHER" id="PTHR42734:SF9">
    <property type="entry name" value="ZINC IMPORT ATP-BINDING PROTEIN ZNUC"/>
    <property type="match status" value="1"/>
</dbReference>
<keyword evidence="3" id="KW-0547">Nucleotide-binding</keyword>
<name>A0ABM9N888_9RICK</name>
<keyword evidence="7" id="KW-1278">Translocase</keyword>
<comment type="function">
    <text evidence="10">Part of an ABC transporter complex. Transmembrane domains (TMD) form a pore in the inner membrane and the ATP-binding domain (NBD) is responsible for energy generation.</text>
</comment>
<gene>
    <name evidence="12" type="primary">znuC</name>
    <name evidence="12" type="ORF">CAXC1_20011</name>
</gene>
<keyword evidence="2" id="KW-1003">Cell membrane</keyword>
<dbReference type="Gene3D" id="3.40.50.300">
    <property type="entry name" value="P-loop containing nucleotide triphosphate hydrolases"/>
    <property type="match status" value="1"/>
</dbReference>
<dbReference type="InterPro" id="IPR027417">
    <property type="entry name" value="P-loop_NTPase"/>
</dbReference>
<keyword evidence="9" id="KW-0472">Membrane</keyword>
<evidence type="ECO:0000256" key="5">
    <source>
        <dbReference type="ARBA" id="ARBA00022840"/>
    </source>
</evidence>
<keyword evidence="5" id="KW-0067">ATP-binding</keyword>
<proteinExistence type="predicted"/>
<keyword evidence="8" id="KW-0406">Ion transport</keyword>
<dbReference type="EMBL" id="CAWVOK010000022">
    <property type="protein sequence ID" value="CAK8163062.1"/>
    <property type="molecule type" value="Genomic_DNA"/>
</dbReference>
<dbReference type="InterPro" id="IPR050153">
    <property type="entry name" value="Metal_Ion_Import_ABC"/>
</dbReference>
<evidence type="ECO:0000313" key="12">
    <source>
        <dbReference type="EMBL" id="CAK8163062.1"/>
    </source>
</evidence>
<comment type="caution">
    <text evidence="12">The sequence shown here is derived from an EMBL/GenBank/DDBJ whole genome shotgun (WGS) entry which is preliminary data.</text>
</comment>
<evidence type="ECO:0000256" key="2">
    <source>
        <dbReference type="ARBA" id="ARBA00022475"/>
    </source>
</evidence>
<keyword evidence="6" id="KW-0864">Zinc transport</keyword>
<evidence type="ECO:0000256" key="4">
    <source>
        <dbReference type="ARBA" id="ARBA00022833"/>
    </source>
</evidence>
<evidence type="ECO:0000256" key="9">
    <source>
        <dbReference type="ARBA" id="ARBA00023136"/>
    </source>
</evidence>
<evidence type="ECO:0000313" key="13">
    <source>
        <dbReference type="Proteomes" id="UP001314181"/>
    </source>
</evidence>
<protein>
    <submittedName>
        <fullName evidence="12">Zn(2(+)) ABC transporter ATP binding subunit</fullName>
    </submittedName>
</protein>
<evidence type="ECO:0000256" key="1">
    <source>
        <dbReference type="ARBA" id="ARBA00022448"/>
    </source>
</evidence>
<organism evidence="12 13">
    <name type="scientific">Candidatus Xenohaliotis californiensis</name>
    <dbReference type="NCBI Taxonomy" id="84677"/>
    <lineage>
        <taxon>Bacteria</taxon>
        <taxon>Pseudomonadati</taxon>
        <taxon>Pseudomonadota</taxon>
        <taxon>Alphaproteobacteria</taxon>
        <taxon>Rickettsiales</taxon>
        <taxon>Anaplasmataceae</taxon>
        <taxon>Candidatus Xenohaliotis</taxon>
    </lineage>
</organism>
<dbReference type="SMART" id="SM00382">
    <property type="entry name" value="AAA"/>
    <property type="match status" value="1"/>
</dbReference>
<keyword evidence="4" id="KW-0862">Zinc</keyword>
<dbReference type="PROSITE" id="PS50893">
    <property type="entry name" value="ABC_TRANSPORTER_2"/>
    <property type="match status" value="1"/>
</dbReference>
<feature type="domain" description="ABC transporter" evidence="11">
    <location>
        <begin position="8"/>
        <end position="223"/>
    </location>
</feature>
<dbReference type="InterPro" id="IPR003439">
    <property type="entry name" value="ABC_transporter-like_ATP-bd"/>
</dbReference>
<evidence type="ECO:0000256" key="8">
    <source>
        <dbReference type="ARBA" id="ARBA00023065"/>
    </source>
</evidence>
<reference evidence="12 13" key="1">
    <citation type="submission" date="2024-01" db="EMBL/GenBank/DDBJ databases">
        <authorList>
            <person name="Kunselman E."/>
        </authorList>
    </citation>
    <scope>NUCLEOTIDE SEQUENCE [LARGE SCALE GENOMIC DNA]</scope>
    <source>
        <strain evidence="12">2 abalone samples</strain>
    </source>
</reference>
<dbReference type="RefSeq" id="WP_338364048.1">
    <property type="nucleotide sequence ID" value="NZ_CAWVOK010000022.1"/>
</dbReference>
<dbReference type="PANTHER" id="PTHR42734">
    <property type="entry name" value="METAL TRANSPORT SYSTEM ATP-BINDING PROTEIN TM_0124-RELATED"/>
    <property type="match status" value="1"/>
</dbReference>
<dbReference type="SUPFAM" id="SSF52540">
    <property type="entry name" value="P-loop containing nucleoside triphosphate hydrolases"/>
    <property type="match status" value="1"/>
</dbReference>
<sequence length="245" mass="27562">MKLEKYFIVANNITIKDGKKFILKDVSITIKENDFITIVGPNGAGKSTLLKCLMGFFTPLFGTIERLPRLRIGYTPQRFFMESLMPISVKDFLILYKKINKNIFNKIIFETNTAHLLKTPLRKLSEGELQKVLLARALLGEPNLLILDEPAQNLDIAAQFDFYKMLDAIYKKYKISILMVSHDLHMVMSGTTSVICLAGTVCCSGTPESIANNPAFTSLFGNSVVDIFSIYQHKHNAMSNSIINK</sequence>
<evidence type="ECO:0000256" key="6">
    <source>
        <dbReference type="ARBA" id="ARBA00022906"/>
    </source>
</evidence>
<dbReference type="InterPro" id="IPR003593">
    <property type="entry name" value="AAA+_ATPase"/>
</dbReference>
<evidence type="ECO:0000256" key="7">
    <source>
        <dbReference type="ARBA" id="ARBA00022967"/>
    </source>
</evidence>
<accession>A0ABM9N888</accession>